<dbReference type="Proteomes" id="UP001195483">
    <property type="component" value="Unassembled WGS sequence"/>
</dbReference>
<proteinExistence type="predicted"/>
<dbReference type="GO" id="GO:0005634">
    <property type="term" value="C:nucleus"/>
    <property type="evidence" value="ECO:0007669"/>
    <property type="project" value="UniProtKB-SubCell"/>
</dbReference>
<feature type="domain" description="C2H2-type" evidence="9">
    <location>
        <begin position="352"/>
        <end position="379"/>
    </location>
</feature>
<evidence type="ECO:0000256" key="7">
    <source>
        <dbReference type="PROSITE-ProRule" id="PRU00042"/>
    </source>
</evidence>
<dbReference type="InterPro" id="IPR013087">
    <property type="entry name" value="Znf_C2H2_type"/>
</dbReference>
<feature type="region of interest" description="Disordered" evidence="8">
    <location>
        <begin position="192"/>
        <end position="213"/>
    </location>
</feature>
<feature type="domain" description="C2H2-type" evidence="9">
    <location>
        <begin position="408"/>
        <end position="433"/>
    </location>
</feature>
<reference evidence="10" key="1">
    <citation type="journal article" date="2021" name="Genome Biol. Evol.">
        <title>A High-Quality Reference Genome for a Parasitic Bivalve with Doubly Uniparental Inheritance (Bivalvia: Unionida).</title>
        <authorList>
            <person name="Smith C.H."/>
        </authorList>
    </citation>
    <scope>NUCLEOTIDE SEQUENCE</scope>
    <source>
        <strain evidence="10">CHS0354</strain>
    </source>
</reference>
<dbReference type="Gene3D" id="3.30.160.60">
    <property type="entry name" value="Classic Zinc Finger"/>
    <property type="match status" value="4"/>
</dbReference>
<evidence type="ECO:0000256" key="2">
    <source>
        <dbReference type="ARBA" id="ARBA00022723"/>
    </source>
</evidence>
<dbReference type="GO" id="GO:0008270">
    <property type="term" value="F:zinc ion binding"/>
    <property type="evidence" value="ECO:0007669"/>
    <property type="project" value="UniProtKB-KW"/>
</dbReference>
<dbReference type="SMART" id="SM00355">
    <property type="entry name" value="ZnF_C2H2"/>
    <property type="match status" value="4"/>
</dbReference>
<organism evidence="10 11">
    <name type="scientific">Potamilus streckersoni</name>
    <dbReference type="NCBI Taxonomy" id="2493646"/>
    <lineage>
        <taxon>Eukaryota</taxon>
        <taxon>Metazoa</taxon>
        <taxon>Spiralia</taxon>
        <taxon>Lophotrochozoa</taxon>
        <taxon>Mollusca</taxon>
        <taxon>Bivalvia</taxon>
        <taxon>Autobranchia</taxon>
        <taxon>Heteroconchia</taxon>
        <taxon>Palaeoheterodonta</taxon>
        <taxon>Unionida</taxon>
        <taxon>Unionoidea</taxon>
        <taxon>Unionidae</taxon>
        <taxon>Ambleminae</taxon>
        <taxon>Lampsilini</taxon>
        <taxon>Potamilus</taxon>
    </lineage>
</organism>
<feature type="region of interest" description="Disordered" evidence="8">
    <location>
        <begin position="1"/>
        <end position="64"/>
    </location>
</feature>
<keyword evidence="4 7" id="KW-0863">Zinc-finger</keyword>
<feature type="compositionally biased region" description="Basic and acidic residues" evidence="8">
    <location>
        <begin position="16"/>
        <end position="25"/>
    </location>
</feature>
<keyword evidence="2" id="KW-0479">Metal-binding</keyword>
<dbReference type="PROSITE" id="PS00028">
    <property type="entry name" value="ZINC_FINGER_C2H2_1"/>
    <property type="match status" value="3"/>
</dbReference>
<evidence type="ECO:0000256" key="4">
    <source>
        <dbReference type="ARBA" id="ARBA00022771"/>
    </source>
</evidence>
<dbReference type="GO" id="GO:0000981">
    <property type="term" value="F:DNA-binding transcription factor activity, RNA polymerase II-specific"/>
    <property type="evidence" value="ECO:0007669"/>
    <property type="project" value="TreeGrafter"/>
</dbReference>
<evidence type="ECO:0000256" key="8">
    <source>
        <dbReference type="SAM" id="MobiDB-lite"/>
    </source>
</evidence>
<protein>
    <recommendedName>
        <fullName evidence="9">C2H2-type domain-containing protein</fullName>
    </recommendedName>
</protein>
<gene>
    <name evidence="10" type="ORF">CHS0354_000955</name>
</gene>
<evidence type="ECO:0000256" key="3">
    <source>
        <dbReference type="ARBA" id="ARBA00022737"/>
    </source>
</evidence>
<evidence type="ECO:0000259" key="9">
    <source>
        <dbReference type="PROSITE" id="PS50157"/>
    </source>
</evidence>
<feature type="domain" description="C2H2-type" evidence="9">
    <location>
        <begin position="380"/>
        <end position="407"/>
    </location>
</feature>
<evidence type="ECO:0000256" key="6">
    <source>
        <dbReference type="ARBA" id="ARBA00023242"/>
    </source>
</evidence>
<evidence type="ECO:0000313" key="10">
    <source>
        <dbReference type="EMBL" id="KAK3598185.1"/>
    </source>
</evidence>
<dbReference type="FunFam" id="3.30.160.60:FF:000624">
    <property type="entry name" value="zinc finger protein 697"/>
    <property type="match status" value="1"/>
</dbReference>
<dbReference type="AlphaFoldDB" id="A0AAE0W2S5"/>
<keyword evidence="6" id="KW-0539">Nucleus</keyword>
<evidence type="ECO:0000256" key="1">
    <source>
        <dbReference type="ARBA" id="ARBA00004123"/>
    </source>
</evidence>
<comment type="subcellular location">
    <subcellularLocation>
        <location evidence="1">Nucleus</location>
    </subcellularLocation>
</comment>
<dbReference type="PANTHER" id="PTHR14196">
    <property type="entry name" value="ODD-SKIPPED - RELATED"/>
    <property type="match status" value="1"/>
</dbReference>
<dbReference type="GO" id="GO:0000977">
    <property type="term" value="F:RNA polymerase II transcription regulatory region sequence-specific DNA binding"/>
    <property type="evidence" value="ECO:0007669"/>
    <property type="project" value="TreeGrafter"/>
</dbReference>
<dbReference type="Pfam" id="PF00096">
    <property type="entry name" value="zf-C2H2"/>
    <property type="match status" value="3"/>
</dbReference>
<dbReference type="EMBL" id="JAEAOA010000101">
    <property type="protein sequence ID" value="KAK3598185.1"/>
    <property type="molecule type" value="Genomic_DNA"/>
</dbReference>
<comment type="caution">
    <text evidence="10">The sequence shown here is derived from an EMBL/GenBank/DDBJ whole genome shotgun (WGS) entry which is preliminary data.</text>
</comment>
<dbReference type="InterPro" id="IPR036236">
    <property type="entry name" value="Znf_C2H2_sf"/>
</dbReference>
<dbReference type="FunFam" id="3.30.160.60:FF:001182">
    <property type="entry name" value="Zinc finger, C2H2 type"/>
    <property type="match status" value="1"/>
</dbReference>
<keyword evidence="5" id="KW-0862">Zinc</keyword>
<feature type="domain" description="C2H2-type" evidence="9">
    <location>
        <begin position="324"/>
        <end position="351"/>
    </location>
</feature>
<keyword evidence="11" id="KW-1185">Reference proteome</keyword>
<keyword evidence="3" id="KW-0677">Repeat</keyword>
<dbReference type="PROSITE" id="PS50157">
    <property type="entry name" value="ZINC_FINGER_C2H2_2"/>
    <property type="match status" value="4"/>
</dbReference>
<evidence type="ECO:0000313" key="11">
    <source>
        <dbReference type="Proteomes" id="UP001195483"/>
    </source>
</evidence>
<dbReference type="SUPFAM" id="SSF57667">
    <property type="entry name" value="beta-beta-alpha zinc fingers"/>
    <property type="match status" value="2"/>
</dbReference>
<sequence>MQGKKSKPVEIPNHTEAADENDKRNTFRHQHLVSTESADTTKKFERNLSPTSDENDSEKDTGFKLSQDSAFRKIPSYAPETVSNIQLTSVMNTNSLSLPNIPFSFQYSATTSMKESTPKCVPQISPSYFYQPVSLFAPENSSNSKQEMGDKNAYLYVDPRIPFANYFMNLTKLLKKGRSETSPISQTTDIKSITNESTETGPMPSETDGIHYQNSEYRHGNNNHVSYQMSEFNIQTRDLRSTQENGDIELQSHTNLNPKYIAPSFQETTIPQFPDWNFHHPQSTTTFPIHGVMDNSPTYIIPMTPNMGLNFQMVSQKKSTFKKYKCDKCEKAFSRSNTLVTHKRIHTGEKPFKCDICDTAFRQTGNLKRHRSTHTTAKPHVCPQCNKGFNRASNLNTHMRTHSNHKLFNCTYSGKGFYQKMDLKMHCYIHTGK</sequence>
<dbReference type="PANTHER" id="PTHR14196:SF12">
    <property type="entry name" value="ZINC FINGER PROTEIN 208-LIKE"/>
    <property type="match status" value="1"/>
</dbReference>
<evidence type="ECO:0000256" key="5">
    <source>
        <dbReference type="ARBA" id="ARBA00022833"/>
    </source>
</evidence>
<dbReference type="FunFam" id="3.30.160.60:FF:000264">
    <property type="entry name" value="Zinc finger protein 236"/>
    <property type="match status" value="1"/>
</dbReference>
<name>A0AAE0W2S5_9BIVA</name>
<reference evidence="10" key="3">
    <citation type="submission" date="2023-05" db="EMBL/GenBank/DDBJ databases">
        <authorList>
            <person name="Smith C.H."/>
        </authorList>
    </citation>
    <scope>NUCLEOTIDE SEQUENCE</scope>
    <source>
        <strain evidence="10">CHS0354</strain>
        <tissue evidence="10">Mantle</tissue>
    </source>
</reference>
<accession>A0AAE0W2S5</accession>
<reference evidence="10" key="2">
    <citation type="journal article" date="2021" name="Genome Biol. Evol.">
        <title>Developing a high-quality reference genome for a parasitic bivalve with doubly uniparental inheritance (Bivalvia: Unionida).</title>
        <authorList>
            <person name="Smith C.H."/>
        </authorList>
    </citation>
    <scope>NUCLEOTIDE SEQUENCE</scope>
    <source>
        <strain evidence="10">CHS0354</strain>
        <tissue evidence="10">Mantle</tissue>
    </source>
</reference>
<dbReference type="InterPro" id="IPR050717">
    <property type="entry name" value="C2H2-ZF_Transcription_Reg"/>
</dbReference>